<feature type="compositionally biased region" description="Pro residues" evidence="8">
    <location>
        <begin position="611"/>
        <end position="625"/>
    </location>
</feature>
<evidence type="ECO:0000256" key="6">
    <source>
        <dbReference type="ARBA" id="ARBA00022801"/>
    </source>
</evidence>
<evidence type="ECO:0000313" key="11">
    <source>
        <dbReference type="Proteomes" id="UP000659904"/>
    </source>
</evidence>
<dbReference type="SUPFAM" id="SSF51445">
    <property type="entry name" value="(Trans)glycosidases"/>
    <property type="match status" value="1"/>
</dbReference>
<dbReference type="AlphaFoldDB" id="A0A8J3P1M5"/>
<name>A0A8J3P1M5_9ACTN</name>
<feature type="domain" description="Glycoside hydrolase family 5" evidence="9">
    <location>
        <begin position="37"/>
        <end position="339"/>
    </location>
</feature>
<comment type="catalytic activity">
    <reaction evidence="1">
        <text>Random hydrolysis of (1-&gt;4)-beta-D-mannosidic linkages in mannans, galactomannans and glucomannans.</text>
        <dbReference type="EC" id="3.2.1.78"/>
    </reaction>
</comment>
<dbReference type="PANTHER" id="PTHR31451:SF39">
    <property type="entry name" value="MANNAN ENDO-1,4-BETA-MANNOSIDASE 1"/>
    <property type="match status" value="1"/>
</dbReference>
<dbReference type="EMBL" id="BONH01000027">
    <property type="protein sequence ID" value="GIG00272.1"/>
    <property type="molecule type" value="Genomic_DNA"/>
</dbReference>
<dbReference type="InterPro" id="IPR017853">
    <property type="entry name" value="GH"/>
</dbReference>
<feature type="compositionally biased region" description="Polar residues" evidence="8">
    <location>
        <begin position="471"/>
        <end position="481"/>
    </location>
</feature>
<keyword evidence="6" id="KW-0378">Hydrolase</keyword>
<dbReference type="InterPro" id="IPR008979">
    <property type="entry name" value="Galactose-bd-like_sf"/>
</dbReference>
<reference evidence="10 11" key="1">
    <citation type="submission" date="2021-01" db="EMBL/GenBank/DDBJ databases">
        <title>Whole genome shotgun sequence of Catellatospora citrea NBRC 14495.</title>
        <authorList>
            <person name="Komaki H."/>
            <person name="Tamura T."/>
        </authorList>
    </citation>
    <scope>NUCLEOTIDE SEQUENCE [LARGE SCALE GENOMIC DNA]</scope>
    <source>
        <strain evidence="10 11">NBRC 14495</strain>
    </source>
</reference>
<evidence type="ECO:0000259" key="9">
    <source>
        <dbReference type="Pfam" id="PF26410"/>
    </source>
</evidence>
<evidence type="ECO:0000256" key="7">
    <source>
        <dbReference type="ARBA" id="ARBA00023295"/>
    </source>
</evidence>
<keyword evidence="11" id="KW-1185">Reference proteome</keyword>
<accession>A0A8J3P1M5</accession>
<dbReference type="Gene3D" id="2.60.120.260">
    <property type="entry name" value="Galactose-binding domain-like"/>
    <property type="match status" value="1"/>
</dbReference>
<protein>
    <recommendedName>
        <fullName evidence="3">mannan endo-1,4-beta-mannosidase</fullName>
        <ecNumber evidence="3">3.2.1.78</ecNumber>
    </recommendedName>
</protein>
<keyword evidence="5" id="KW-0732">Signal</keyword>
<comment type="subcellular location">
    <subcellularLocation>
        <location evidence="2">Secreted</location>
    </subcellularLocation>
</comment>
<dbReference type="PANTHER" id="PTHR31451">
    <property type="match status" value="1"/>
</dbReference>
<proteinExistence type="predicted"/>
<evidence type="ECO:0000256" key="1">
    <source>
        <dbReference type="ARBA" id="ARBA00001678"/>
    </source>
</evidence>
<comment type="caution">
    <text evidence="10">The sequence shown here is derived from an EMBL/GenBank/DDBJ whole genome shotgun (WGS) entry which is preliminary data.</text>
</comment>
<feature type="compositionally biased region" description="Pro residues" evidence="8">
    <location>
        <begin position="445"/>
        <end position="466"/>
    </location>
</feature>
<keyword evidence="7" id="KW-0326">Glycosidase</keyword>
<dbReference type="Proteomes" id="UP000659904">
    <property type="component" value="Unassembled WGS sequence"/>
</dbReference>
<organism evidence="10 11">
    <name type="scientific">Catellatospora citrea</name>
    <dbReference type="NCBI Taxonomy" id="53366"/>
    <lineage>
        <taxon>Bacteria</taxon>
        <taxon>Bacillati</taxon>
        <taxon>Actinomycetota</taxon>
        <taxon>Actinomycetes</taxon>
        <taxon>Micromonosporales</taxon>
        <taxon>Micromonosporaceae</taxon>
        <taxon>Catellatospora</taxon>
    </lineage>
</organism>
<evidence type="ECO:0000256" key="8">
    <source>
        <dbReference type="SAM" id="MobiDB-lite"/>
    </source>
</evidence>
<feature type="region of interest" description="Disordered" evidence="8">
    <location>
        <begin position="439"/>
        <end position="481"/>
    </location>
</feature>
<evidence type="ECO:0000256" key="4">
    <source>
        <dbReference type="ARBA" id="ARBA00022525"/>
    </source>
</evidence>
<keyword evidence="4" id="KW-0964">Secreted</keyword>
<dbReference type="Gene3D" id="2.60.120.430">
    <property type="entry name" value="Galactose-binding lectin"/>
    <property type="match status" value="1"/>
</dbReference>
<feature type="region of interest" description="Disordered" evidence="8">
    <location>
        <begin position="602"/>
        <end position="631"/>
    </location>
</feature>
<dbReference type="EC" id="3.2.1.78" evidence="3"/>
<gene>
    <name evidence="10" type="ORF">Cci01nite_53650</name>
</gene>
<dbReference type="InterPro" id="IPR001547">
    <property type="entry name" value="Glyco_hydro_5"/>
</dbReference>
<dbReference type="SUPFAM" id="SSF49785">
    <property type="entry name" value="Galactose-binding domain-like"/>
    <property type="match status" value="1"/>
</dbReference>
<dbReference type="Pfam" id="PF26410">
    <property type="entry name" value="GH5_mannosidase"/>
    <property type="match status" value="1"/>
</dbReference>
<dbReference type="Gene3D" id="3.20.20.80">
    <property type="entry name" value="Glycosidases"/>
    <property type="match status" value="1"/>
</dbReference>
<dbReference type="RefSeq" id="WP_170213334.1">
    <property type="nucleotide sequence ID" value="NZ_BONH01000027.1"/>
</dbReference>
<evidence type="ECO:0000256" key="3">
    <source>
        <dbReference type="ARBA" id="ARBA00012706"/>
    </source>
</evidence>
<evidence type="ECO:0000256" key="2">
    <source>
        <dbReference type="ARBA" id="ARBA00004613"/>
    </source>
</evidence>
<evidence type="ECO:0000313" key="10">
    <source>
        <dbReference type="EMBL" id="GIG00272.1"/>
    </source>
</evidence>
<dbReference type="InterPro" id="IPR045053">
    <property type="entry name" value="MAN-like"/>
</dbReference>
<sequence length="783" mass="83383">MKALRLNRLTVPLVMAMVLAVVLPLMVGNKANAAPGFVTTSGTKFMLDGKPFYVAGTNSHYLGWGTRAEVDSVLGYADASNYNVVRGILHSVTGSLDGTTKPHIWNPASTGDASNMGMHGTYLIYWDTATNTYAFNPSTTNGLGRWDYVIAKAGQLGLKLNIAMMDFWQWAGGTQQINSWYIPGYNGSSHAQRYTFFYSDPRTKQLYKDWVSFVLNRTNSITGVKYKDDPTIFAWDLMNEPEVSSVSLAQGWYQEMASYIKAQGAQQLVTTGSEGFYGGQAGSDPTTEAANVPAIDFQTWHTYPTYHNISPAQVNNLINQHCATAVASGKPVLMQEFAYPARSAAEKVTRSGIYSGWADTIYNNNDCAGWLSWRVEGKVVPPATRPHPQDDNVDPATFIWPPDNGEGFSIYGEPDTSKPQFDPAYAMFAAQAARLIAKNGGVLPSSPPPSPPASPSPSPSASPQPPGTVNVDDSVQGTGQNQWNYSGWNHCTACNETAPAVYYNASQSWSLNSGETATLAFNGTQVVYRAVTGSHHGVAAVSIDGGTEVNVDLYAATKTGDVAVWTSPVLSAGNHTLRIRNTGTKNAGASGTVVTLDRAVVTGGSTTSPSPSAPPASPSPQPSTSPPATGFVKGINLNGPAVVIEGNQWVSQTQAQSTGFTVSGGTAHTNTVTPSPLPDAATVDMLHTGLLGTDLGTITMSQTVANGTYQVYVWEMESVQGNTRRFNVTLEGILKASNLGDLALSHWRENGAYTVTVSDGVLNINVTGAYGKPAIMGLAIYRI</sequence>
<dbReference type="GO" id="GO:0005576">
    <property type="term" value="C:extracellular region"/>
    <property type="evidence" value="ECO:0007669"/>
    <property type="project" value="UniProtKB-SubCell"/>
</dbReference>
<dbReference type="GO" id="GO:0016985">
    <property type="term" value="F:mannan endo-1,4-beta-mannosidase activity"/>
    <property type="evidence" value="ECO:0007669"/>
    <property type="project" value="TreeGrafter"/>
</dbReference>
<evidence type="ECO:0000256" key="5">
    <source>
        <dbReference type="ARBA" id="ARBA00022729"/>
    </source>
</evidence>